<dbReference type="Pfam" id="PF01880">
    <property type="entry name" value="Desulfoferrodox"/>
    <property type="match status" value="1"/>
</dbReference>
<comment type="similarity">
    <text evidence="1">Belongs to the desulfoferrodoxin family.</text>
</comment>
<accession>F7YVI0</accession>
<evidence type="ECO:0000256" key="4">
    <source>
        <dbReference type="ARBA" id="ARBA00022982"/>
    </source>
</evidence>
<evidence type="ECO:0000313" key="8">
    <source>
        <dbReference type="Proteomes" id="UP000006804"/>
    </source>
</evidence>
<organism evidence="7 8">
    <name type="scientific">Pseudothermotoga thermarum DSM 5069</name>
    <dbReference type="NCBI Taxonomy" id="688269"/>
    <lineage>
        <taxon>Bacteria</taxon>
        <taxon>Thermotogati</taxon>
        <taxon>Thermotogota</taxon>
        <taxon>Thermotogae</taxon>
        <taxon>Thermotogales</taxon>
        <taxon>Thermotogaceae</taxon>
        <taxon>Pseudothermotoga</taxon>
    </lineage>
</organism>
<dbReference type="GO" id="GO:0050605">
    <property type="term" value="F:superoxide reductase activity"/>
    <property type="evidence" value="ECO:0007669"/>
    <property type="project" value="UniProtKB-EC"/>
</dbReference>
<dbReference type="OrthoDB" id="9814936at2"/>
<name>F7YVI0_9THEM</name>
<keyword evidence="3" id="KW-0479">Metal-binding</keyword>
<dbReference type="HOGENOM" id="CLU_118960_2_1_0"/>
<sequence length="130" mass="14734">MPLSNHIQSADWKAEKHVPVIECADVVKANEWFEVKVSVGKEIPHPNTTEHHIKWIKLFFMPEGEKFIYDVATFEFNVHGESVAGANQGSVWTHSAAVTWMKVTKPGTLYALAYCNIHGLWESSKQIKVE</sequence>
<dbReference type="InterPro" id="IPR036073">
    <property type="entry name" value="Desulfoferrodoxin_Fe-bd_dom_sf"/>
</dbReference>
<dbReference type="NCBIfam" id="TIGR00332">
    <property type="entry name" value="neela_ferrous"/>
    <property type="match status" value="1"/>
</dbReference>
<keyword evidence="2" id="KW-0813">Transport</keyword>
<protein>
    <submittedName>
        <fullName evidence="7">Superoxide reductase</fullName>
        <ecNumber evidence="7">1.15.1.2</ecNumber>
    </submittedName>
</protein>
<keyword evidence="7" id="KW-0560">Oxidoreductase</keyword>
<dbReference type="PATRIC" id="fig|688269.3.peg.1630"/>
<dbReference type="RefSeq" id="WP_013932847.1">
    <property type="nucleotide sequence ID" value="NC_015707.1"/>
</dbReference>
<evidence type="ECO:0000256" key="3">
    <source>
        <dbReference type="ARBA" id="ARBA00022723"/>
    </source>
</evidence>
<keyword evidence="5" id="KW-0408">Iron</keyword>
<keyword evidence="8" id="KW-1185">Reference proteome</keyword>
<dbReference type="Gene3D" id="2.60.40.730">
    <property type="entry name" value="SOR catalytic domain"/>
    <property type="match status" value="1"/>
</dbReference>
<gene>
    <name evidence="7" type="ORF">Theth_1582</name>
</gene>
<dbReference type="CDD" id="cd03172">
    <property type="entry name" value="SORL_classII"/>
    <property type="match status" value="1"/>
</dbReference>
<feature type="domain" description="Desulfoferrodoxin ferrous iron-binding" evidence="6">
    <location>
        <begin position="10"/>
        <end position="123"/>
    </location>
</feature>
<dbReference type="SUPFAM" id="SSF49367">
    <property type="entry name" value="Superoxide reductase-like"/>
    <property type="match status" value="1"/>
</dbReference>
<dbReference type="PANTHER" id="PTHR36541">
    <property type="entry name" value="SUPEROXIDE REDUCTASE-RELATED"/>
    <property type="match status" value="1"/>
</dbReference>
<reference evidence="7 8" key="1">
    <citation type="submission" date="2010-11" db="EMBL/GenBank/DDBJ databases">
        <title>The complete genome of Thermotoga thermarum DSM 5069.</title>
        <authorList>
            <consortium name="US DOE Joint Genome Institute (JGI-PGF)"/>
            <person name="Lucas S."/>
            <person name="Copeland A."/>
            <person name="Lapidus A."/>
            <person name="Bruce D."/>
            <person name="Goodwin L."/>
            <person name="Pitluck S."/>
            <person name="Kyrpides N."/>
            <person name="Mavromatis K."/>
            <person name="Ivanova N."/>
            <person name="Zeytun A."/>
            <person name="Brettin T."/>
            <person name="Detter J.C."/>
            <person name="Tapia R."/>
            <person name="Han C."/>
            <person name="Land M."/>
            <person name="Hauser L."/>
            <person name="Markowitz V."/>
            <person name="Cheng J.-F."/>
            <person name="Hugenholtz P."/>
            <person name="Woyke T."/>
            <person name="Wu D."/>
            <person name="Spring S."/>
            <person name="Schroeder M."/>
            <person name="Brambilla E."/>
            <person name="Klenk H.-P."/>
            <person name="Eisen J.A."/>
        </authorList>
    </citation>
    <scope>NUCLEOTIDE SEQUENCE [LARGE SCALE GENOMIC DNA]</scope>
    <source>
        <strain evidence="7 8">DSM 5069</strain>
    </source>
</reference>
<dbReference type="STRING" id="688269.Theth_1582"/>
<evidence type="ECO:0000256" key="1">
    <source>
        <dbReference type="ARBA" id="ARBA00005941"/>
    </source>
</evidence>
<keyword evidence="4" id="KW-0249">Electron transport</keyword>
<dbReference type="EMBL" id="CP002351">
    <property type="protein sequence ID" value="AEH51635.1"/>
    <property type="molecule type" value="Genomic_DNA"/>
</dbReference>
<evidence type="ECO:0000256" key="5">
    <source>
        <dbReference type="ARBA" id="ARBA00023004"/>
    </source>
</evidence>
<dbReference type="KEGG" id="tta:Theth_1582"/>
<evidence type="ECO:0000313" key="7">
    <source>
        <dbReference type="EMBL" id="AEH51635.1"/>
    </source>
</evidence>
<dbReference type="InterPro" id="IPR002742">
    <property type="entry name" value="Desulfoferrodoxin_Fe-bd_dom"/>
</dbReference>
<evidence type="ECO:0000259" key="6">
    <source>
        <dbReference type="Pfam" id="PF01880"/>
    </source>
</evidence>
<dbReference type="AlphaFoldDB" id="F7YVI0"/>
<dbReference type="GO" id="GO:0005506">
    <property type="term" value="F:iron ion binding"/>
    <property type="evidence" value="ECO:0007669"/>
    <property type="project" value="InterPro"/>
</dbReference>
<dbReference type="InterPro" id="IPR051233">
    <property type="entry name" value="Desulfoferrodoxin_SOR"/>
</dbReference>
<dbReference type="Proteomes" id="UP000006804">
    <property type="component" value="Chromosome"/>
</dbReference>
<dbReference type="PANTHER" id="PTHR36541:SF1">
    <property type="entry name" value="SUPEROXIDE REDUCTASE-RELATED"/>
    <property type="match status" value="1"/>
</dbReference>
<proteinExistence type="inferred from homology"/>
<dbReference type="EC" id="1.15.1.2" evidence="7"/>
<dbReference type="eggNOG" id="COG2033">
    <property type="taxonomic scope" value="Bacteria"/>
</dbReference>
<evidence type="ECO:0000256" key="2">
    <source>
        <dbReference type="ARBA" id="ARBA00022448"/>
    </source>
</evidence>